<dbReference type="EMBL" id="CP022011">
    <property type="protein sequence ID" value="QDJ14862.1"/>
    <property type="molecule type" value="Genomic_DNA"/>
</dbReference>
<dbReference type="Proteomes" id="UP000955338">
    <property type="component" value="Chromosome"/>
</dbReference>
<dbReference type="RefSeq" id="WP_261920614.1">
    <property type="nucleotide sequence ID" value="NZ_CP022011.1"/>
</dbReference>
<dbReference type="Pfam" id="PF05489">
    <property type="entry name" value="Phage_tail_X"/>
    <property type="match status" value="1"/>
</dbReference>
<keyword evidence="2" id="KW-1185">Reference proteome</keyword>
<organism evidence="1 2">
    <name type="scientific">Mergibacter septicus</name>
    <dbReference type="NCBI Taxonomy" id="221402"/>
    <lineage>
        <taxon>Bacteria</taxon>
        <taxon>Pseudomonadati</taxon>
        <taxon>Pseudomonadota</taxon>
        <taxon>Gammaproteobacteria</taxon>
        <taxon>Pasteurellales</taxon>
        <taxon>Pasteurellaceae</taxon>
        <taxon>Mergibacter</taxon>
    </lineage>
</organism>
<dbReference type="AlphaFoldDB" id="A0A8E3MG83"/>
<dbReference type="InterPro" id="IPR008861">
    <property type="entry name" value="GpX-like"/>
</dbReference>
<name>A0A8E3MG83_9PAST</name>
<evidence type="ECO:0000313" key="1">
    <source>
        <dbReference type="EMBL" id="QDJ14862.1"/>
    </source>
</evidence>
<gene>
    <name evidence="1" type="ORF">CEP48_05215</name>
</gene>
<evidence type="ECO:0000313" key="2">
    <source>
        <dbReference type="Proteomes" id="UP000955338"/>
    </source>
</evidence>
<sequence>MKVKALQGDTLDLIVYRHLGNSQGLLEQALLLNPHILADVVIPIGTEIELPRQIKKTKVKQSINLWD</sequence>
<proteinExistence type="predicted"/>
<accession>A0A8E3MG83</accession>
<protein>
    <submittedName>
        <fullName evidence="1">Phage tail protein</fullName>
    </submittedName>
</protein>
<reference evidence="1" key="1">
    <citation type="submission" date="2017-06" db="EMBL/GenBank/DDBJ databases">
        <title>Genome sequencing of pathogenic and non-pathogenic strains within Bisgaard taxon 40.</title>
        <authorList>
            <person name="Ladner J.T."/>
            <person name="Lovett S.P."/>
            <person name="Koroleva G."/>
            <person name="Lorch J.M."/>
        </authorList>
    </citation>
    <scope>NUCLEOTIDE SEQUENCE</scope>
    <source>
        <strain evidence="1">27576-1-I1</strain>
    </source>
</reference>